<dbReference type="AlphaFoldDB" id="A0A157S9H0"/>
<sequence>MTTPPARSTSAAPKGGAGSSSGQPGDAAATIRVREQIMWNRLIAVVEEQAVTLVRTAFCTSVREAGDLSAGVFDAHGRMIAQAVTGTPGHVNSMAESVGHFVRKFGGKLAPGDVLVTNDPWMGTGHLHDITMVTPVFRAQATDQAPRLIAYFASTAHVVDIGGRGFGPDATEVYEEGLCIPLMKFYKAGELNEDLIEILRTNVREQDQVIGDFHSLVACNDTGRRRLEAMMDEFGLADLQELAGFIFDHSERATRERIAALPAGENAYEMRVDGYESPIDLRVKIKSQDGTLYADFDGTSGPSRYGINVPLTYTKAYACYALKCAIAPSIPNNWASLRPFEISAPEGCILNAPRPSPVAVRHVLGHLLPDVVLGALQGYKPDLIPAEGASALWNLQMKFQGTRADNGQSRHEMLIFNTGGTGARPASDGLSATAFPSGVHSMSAEVTESIGPIVIWRKELRPDSGGAGRWRGGLGQRIEIGAHEGYHFSLNAMFDRVAFPARGHLGGGNGAAGKVGMDDGSVMQAKGTQRIPEGKRLVLDLPGGGGYGRAVDRPAELVKRDVSYGYISEEQARRDYPHAFD</sequence>
<gene>
    <name evidence="3" type="primary">acxB</name>
    <name evidence="3" type="ORF">SAMEA3906486_01293</name>
</gene>
<dbReference type="GO" id="GO:0017168">
    <property type="term" value="F:5-oxoprolinase (ATP-hydrolyzing) activity"/>
    <property type="evidence" value="ECO:0007669"/>
    <property type="project" value="TreeGrafter"/>
</dbReference>
<reference evidence="3 4" key="1">
    <citation type="submission" date="2016-04" db="EMBL/GenBank/DDBJ databases">
        <authorList>
            <consortium name="Pathogen Informatics"/>
        </authorList>
    </citation>
    <scope>NUCLEOTIDE SEQUENCE [LARGE SCALE GENOMIC DNA]</scope>
    <source>
        <strain evidence="3 4">H050680373</strain>
    </source>
</reference>
<feature type="domain" description="Hydantoinase B/oxoprolinase" evidence="2">
    <location>
        <begin position="34"/>
        <end position="549"/>
    </location>
</feature>
<dbReference type="Pfam" id="PF02538">
    <property type="entry name" value="Hydantoinase_B"/>
    <property type="match status" value="1"/>
</dbReference>
<dbReference type="PANTHER" id="PTHR11365">
    <property type="entry name" value="5-OXOPROLINASE RELATED"/>
    <property type="match status" value="1"/>
</dbReference>
<dbReference type="EC" id="6.4.1.6" evidence="3"/>
<feature type="compositionally biased region" description="Low complexity" evidence="1">
    <location>
        <begin position="8"/>
        <end position="27"/>
    </location>
</feature>
<evidence type="ECO:0000256" key="1">
    <source>
        <dbReference type="SAM" id="MobiDB-lite"/>
    </source>
</evidence>
<protein>
    <submittedName>
        <fullName evidence="3">Hydantoinase B</fullName>
        <ecNumber evidence="3">6.4.1.6</ecNumber>
    </submittedName>
</protein>
<dbReference type="InterPro" id="IPR003692">
    <property type="entry name" value="Hydantoinase_B"/>
</dbReference>
<dbReference type="EMBL" id="FKIF01000002">
    <property type="protein sequence ID" value="SAI67045.1"/>
    <property type="molecule type" value="Genomic_DNA"/>
</dbReference>
<dbReference type="GO" id="GO:0018710">
    <property type="term" value="F:acetone carboxylase activity"/>
    <property type="evidence" value="ECO:0007669"/>
    <property type="project" value="UniProtKB-EC"/>
</dbReference>
<dbReference type="PANTHER" id="PTHR11365:SF23">
    <property type="entry name" value="HYPOTHETICAL 5-OXOPROLINASE (EUROFUNG)-RELATED"/>
    <property type="match status" value="1"/>
</dbReference>
<keyword evidence="3" id="KW-0436">Ligase</keyword>
<dbReference type="STRING" id="288768.SAMEA3906486_01293"/>
<proteinExistence type="predicted"/>
<dbReference type="RefSeq" id="WP_082852921.1">
    <property type="nucleotide sequence ID" value="NZ_FKIF01000002.1"/>
</dbReference>
<organism evidence="3 4">
    <name type="scientific">Bordetella ansorpii</name>
    <dbReference type="NCBI Taxonomy" id="288768"/>
    <lineage>
        <taxon>Bacteria</taxon>
        <taxon>Pseudomonadati</taxon>
        <taxon>Pseudomonadota</taxon>
        <taxon>Betaproteobacteria</taxon>
        <taxon>Burkholderiales</taxon>
        <taxon>Alcaligenaceae</taxon>
        <taxon>Bordetella</taxon>
    </lineage>
</organism>
<evidence type="ECO:0000313" key="4">
    <source>
        <dbReference type="Proteomes" id="UP000076848"/>
    </source>
</evidence>
<dbReference type="GO" id="GO:0006749">
    <property type="term" value="P:glutathione metabolic process"/>
    <property type="evidence" value="ECO:0007669"/>
    <property type="project" value="TreeGrafter"/>
</dbReference>
<keyword evidence="4" id="KW-1185">Reference proteome</keyword>
<evidence type="ECO:0000259" key="2">
    <source>
        <dbReference type="Pfam" id="PF02538"/>
    </source>
</evidence>
<evidence type="ECO:0000313" key="3">
    <source>
        <dbReference type="EMBL" id="SAI67045.1"/>
    </source>
</evidence>
<feature type="region of interest" description="Disordered" evidence="1">
    <location>
        <begin position="1"/>
        <end position="27"/>
    </location>
</feature>
<dbReference type="Proteomes" id="UP000076848">
    <property type="component" value="Unassembled WGS sequence"/>
</dbReference>
<name>A0A157S9H0_9BORD</name>
<dbReference type="InterPro" id="IPR045079">
    <property type="entry name" value="Oxoprolinase-like"/>
</dbReference>
<dbReference type="OrthoDB" id="8612863at2"/>
<dbReference type="GO" id="GO:0005829">
    <property type="term" value="C:cytosol"/>
    <property type="evidence" value="ECO:0007669"/>
    <property type="project" value="TreeGrafter"/>
</dbReference>
<accession>A0A157S9H0</accession>